<evidence type="ECO:0000256" key="1">
    <source>
        <dbReference type="ARBA" id="ARBA00004571"/>
    </source>
</evidence>
<keyword evidence="10" id="KW-0626">Porin</keyword>
<dbReference type="EMBL" id="CP121309">
    <property type="protein sequence ID" value="WFP94256.1"/>
    <property type="molecule type" value="Genomic_DNA"/>
</dbReference>
<organism evidence="19 20">
    <name type="scientific">Ensifer adhaerens</name>
    <name type="common">Sinorhizobium morelense</name>
    <dbReference type="NCBI Taxonomy" id="106592"/>
    <lineage>
        <taxon>Bacteria</taxon>
        <taxon>Pseudomonadati</taxon>
        <taxon>Pseudomonadota</taxon>
        <taxon>Alphaproteobacteria</taxon>
        <taxon>Hyphomicrobiales</taxon>
        <taxon>Rhizobiaceae</taxon>
        <taxon>Sinorhizobium/Ensifer group</taxon>
        <taxon>Ensifer</taxon>
    </lineage>
</organism>
<dbReference type="InterPro" id="IPR019554">
    <property type="entry name" value="Soluble_ligand-bd"/>
</dbReference>
<evidence type="ECO:0000256" key="2">
    <source>
        <dbReference type="ARBA" id="ARBA00009450"/>
    </source>
</evidence>
<comment type="similarity">
    <text evidence="2">Belongs to the BexD/CtrA/VexA family.</text>
</comment>
<keyword evidence="7 15" id="KW-0732">Signal</keyword>
<evidence type="ECO:0000256" key="6">
    <source>
        <dbReference type="ARBA" id="ARBA00022692"/>
    </source>
</evidence>
<evidence type="ECO:0000256" key="11">
    <source>
        <dbReference type="ARBA" id="ARBA00023136"/>
    </source>
</evidence>
<keyword evidence="13" id="KW-0998">Cell outer membrane</keyword>
<reference evidence="19 20" key="1">
    <citation type="submission" date="2023-03" db="EMBL/GenBank/DDBJ databases">
        <title>Comparative genome and transcriptome analysis combination mining strategies for increasing vitamin B12 production of Ensifer adhaerens strain.</title>
        <authorList>
            <person name="Yongheng L."/>
        </authorList>
    </citation>
    <scope>NUCLEOTIDE SEQUENCE [LARGE SCALE GENOMIC DNA]</scope>
    <source>
        <strain evidence="19 20">Casida A-T305</strain>
        <plasmid evidence="19 20">unnamedA</plasmid>
    </source>
</reference>
<keyword evidence="5" id="KW-0762">Sugar transport</keyword>
<feature type="chain" id="PRO_5047509854" evidence="15">
    <location>
        <begin position="19"/>
        <end position="397"/>
    </location>
</feature>
<geneLocation type="plasmid" evidence="19 20">
    <name>unnamedA</name>
</geneLocation>
<sequence>MKCILVALFLVSALTSCQDVVPGAGPLTDAILSDAGKSPEELHRNDATVYEVVDVDNRSASLISAYSKTTLSKRLGMGGRPESATVGIGDRLVVSIFEAGADGLFSTSKSKAAKISVVVQPDGKAAIPYVGEVRFAGLTLEQARRAIVEALKGKAVEPDVIVTSLDTASRNVTVTGAVNAASVVPLSLAGEKLTDVITKAGGVRGETYDTFVTVTRGNKSGTVLMSALIDNPTENIWVQSGDEITLVRDPRQFTVLGAVKSNKRQAFGSRDLSLIEALGMSRGGNDLATDAEGVFVFRYEEAEIAASLLGRSRYEAMLKKGMRPDSHGRVPLVYRLDMSRPDSLLVGQTFPVNNRDIIYVSRHLTTDISKFFGIVGQPLRVANTGAIAMHRAADLGN</sequence>
<keyword evidence="4" id="KW-1134">Transmembrane beta strand</keyword>
<keyword evidence="12" id="KW-0564">Palmitate</keyword>
<evidence type="ECO:0000259" key="18">
    <source>
        <dbReference type="Pfam" id="PF22461"/>
    </source>
</evidence>
<evidence type="ECO:0000256" key="7">
    <source>
        <dbReference type="ARBA" id="ARBA00022729"/>
    </source>
</evidence>
<evidence type="ECO:0000256" key="9">
    <source>
        <dbReference type="ARBA" id="ARBA00023065"/>
    </source>
</evidence>
<dbReference type="InterPro" id="IPR054765">
    <property type="entry name" value="SLBB_dom"/>
</dbReference>
<dbReference type="Gene3D" id="3.10.560.10">
    <property type="entry name" value="Outer membrane lipoprotein wza domain like"/>
    <property type="match status" value="2"/>
</dbReference>
<protein>
    <submittedName>
        <fullName evidence="19">Polysaccharide export protein</fullName>
    </submittedName>
</protein>
<keyword evidence="14" id="KW-0449">Lipoprotein</keyword>
<dbReference type="InterPro" id="IPR003715">
    <property type="entry name" value="Poly_export_N"/>
</dbReference>
<keyword evidence="8" id="KW-0625">Polysaccharide transport</keyword>
<feature type="domain" description="SLBB" evidence="18">
    <location>
        <begin position="252"/>
        <end position="360"/>
    </location>
</feature>
<evidence type="ECO:0000256" key="14">
    <source>
        <dbReference type="ARBA" id="ARBA00023288"/>
    </source>
</evidence>
<dbReference type="Pfam" id="PF02563">
    <property type="entry name" value="Poly_export"/>
    <property type="match status" value="1"/>
</dbReference>
<keyword evidence="19" id="KW-0614">Plasmid</keyword>
<dbReference type="PANTHER" id="PTHR33619">
    <property type="entry name" value="POLYSACCHARIDE EXPORT PROTEIN GFCE-RELATED"/>
    <property type="match status" value="1"/>
</dbReference>
<evidence type="ECO:0000256" key="10">
    <source>
        <dbReference type="ARBA" id="ARBA00023114"/>
    </source>
</evidence>
<dbReference type="PROSITE" id="PS51257">
    <property type="entry name" value="PROKAR_LIPOPROTEIN"/>
    <property type="match status" value="1"/>
</dbReference>
<keyword evidence="6" id="KW-0812">Transmembrane</keyword>
<evidence type="ECO:0000259" key="16">
    <source>
        <dbReference type="Pfam" id="PF02563"/>
    </source>
</evidence>
<evidence type="ECO:0000313" key="19">
    <source>
        <dbReference type="EMBL" id="WFP94256.1"/>
    </source>
</evidence>
<evidence type="ECO:0000256" key="13">
    <source>
        <dbReference type="ARBA" id="ARBA00023237"/>
    </source>
</evidence>
<evidence type="ECO:0000256" key="4">
    <source>
        <dbReference type="ARBA" id="ARBA00022452"/>
    </source>
</evidence>
<feature type="signal peptide" evidence="15">
    <location>
        <begin position="1"/>
        <end position="18"/>
    </location>
</feature>
<evidence type="ECO:0000256" key="5">
    <source>
        <dbReference type="ARBA" id="ARBA00022597"/>
    </source>
</evidence>
<dbReference type="InterPro" id="IPR049712">
    <property type="entry name" value="Poly_export"/>
</dbReference>
<dbReference type="PANTHER" id="PTHR33619:SF3">
    <property type="entry name" value="POLYSACCHARIDE EXPORT PROTEIN GFCE-RELATED"/>
    <property type="match status" value="1"/>
</dbReference>
<dbReference type="Proteomes" id="UP001214094">
    <property type="component" value="Plasmid unnamedA"/>
</dbReference>
<evidence type="ECO:0000256" key="8">
    <source>
        <dbReference type="ARBA" id="ARBA00023047"/>
    </source>
</evidence>
<gene>
    <name evidence="19" type="ORF">P4B07_25130</name>
</gene>
<evidence type="ECO:0000259" key="17">
    <source>
        <dbReference type="Pfam" id="PF10531"/>
    </source>
</evidence>
<keyword evidence="3" id="KW-0813">Transport</keyword>
<keyword evidence="11" id="KW-0472">Membrane</keyword>
<keyword evidence="9" id="KW-0406">Ion transport</keyword>
<evidence type="ECO:0000313" key="20">
    <source>
        <dbReference type="Proteomes" id="UP001214094"/>
    </source>
</evidence>
<dbReference type="Pfam" id="PF22461">
    <property type="entry name" value="SLBB_2"/>
    <property type="match status" value="1"/>
</dbReference>
<name>A0ABY8HR20_ENSAD</name>
<evidence type="ECO:0000256" key="15">
    <source>
        <dbReference type="SAM" id="SignalP"/>
    </source>
</evidence>
<proteinExistence type="inferred from homology"/>
<dbReference type="Gene3D" id="3.30.1950.10">
    <property type="entry name" value="wza like domain"/>
    <property type="match status" value="1"/>
</dbReference>
<keyword evidence="20" id="KW-1185">Reference proteome</keyword>
<comment type="subcellular location">
    <subcellularLocation>
        <location evidence="1">Cell outer membrane</location>
        <topology evidence="1">Multi-pass membrane protein</topology>
    </subcellularLocation>
</comment>
<feature type="domain" description="Soluble ligand binding" evidence="17">
    <location>
        <begin position="172"/>
        <end position="223"/>
    </location>
</feature>
<evidence type="ECO:0000256" key="12">
    <source>
        <dbReference type="ARBA" id="ARBA00023139"/>
    </source>
</evidence>
<dbReference type="Pfam" id="PF10531">
    <property type="entry name" value="SLBB"/>
    <property type="match status" value="1"/>
</dbReference>
<feature type="domain" description="Polysaccharide export protein N-terminal" evidence="16">
    <location>
        <begin position="82"/>
        <end position="163"/>
    </location>
</feature>
<evidence type="ECO:0000256" key="3">
    <source>
        <dbReference type="ARBA" id="ARBA00022448"/>
    </source>
</evidence>
<accession>A0ABY8HR20</accession>